<evidence type="ECO:0000313" key="2">
    <source>
        <dbReference type="EMBL" id="OAP88174.1"/>
    </source>
</evidence>
<reference evidence="2" key="2">
    <citation type="submission" date="2016-04" db="EMBL/GenBank/DDBJ databases">
        <title>Fast-growing isolate from the root nodules of Vavilovia formosa.</title>
        <authorList>
            <person name="Kimeklis A."/>
            <person name="Safronova V."/>
            <person name="Belimov A."/>
            <person name="Andronov E."/>
        </authorList>
    </citation>
    <scope>NUCLEOTIDE SEQUENCE [LARGE SCALE GENOMIC DNA]</scope>
    <source>
        <strain evidence="2">Vaf-46</strain>
    </source>
</reference>
<protein>
    <submittedName>
        <fullName evidence="1">Uncharacterized protein</fullName>
    </submittedName>
</protein>
<sequence>MIDPFEQYARPHPGTFDNALAITPDNDNDLSVAPSLIWLGTPGDVRITAMNGETVTLKNPNLLPFLFARAKRIHATGTTASDIVLLW</sequence>
<proteinExistence type="predicted"/>
<dbReference type="EMBL" id="LVYU01000134">
    <property type="protein sequence ID" value="KZA97489.1"/>
    <property type="molecule type" value="Genomic_DNA"/>
</dbReference>
<comment type="caution">
    <text evidence="1">The sequence shown here is derived from an EMBL/GenBank/DDBJ whole genome shotgun (WGS) entry which is preliminary data.</text>
</comment>
<organism evidence="1">
    <name type="scientific">Rhizobium leguminosarum</name>
    <dbReference type="NCBI Taxonomy" id="384"/>
    <lineage>
        <taxon>Bacteria</taxon>
        <taxon>Pseudomonadati</taxon>
        <taxon>Pseudomonadota</taxon>
        <taxon>Alphaproteobacteria</taxon>
        <taxon>Hyphomicrobiales</taxon>
        <taxon>Rhizobiaceae</taxon>
        <taxon>Rhizobium/Agrobacterium group</taxon>
        <taxon>Rhizobium</taxon>
    </lineage>
</organism>
<gene>
    <name evidence="1" type="ORF">A4A59_04880</name>
    <name evidence="2" type="ORF">A4U53_08685</name>
</gene>
<dbReference type="RefSeq" id="WP_062944746.1">
    <property type="nucleotide sequence ID" value="NZ_CP171844.1"/>
</dbReference>
<reference evidence="1" key="1">
    <citation type="submission" date="2016-03" db="EMBL/GenBank/DDBJ databases">
        <title>Microsymbionts genomes from the relict species Vavilovia formosa.</title>
        <authorList>
            <person name="Chirak E."/>
            <person name="Kimeklis A."/>
            <person name="Kopat V."/>
            <person name="Andronov E."/>
        </authorList>
    </citation>
    <scope>NUCLEOTIDE SEQUENCE [LARGE SCALE GENOMIC DNA]</scope>
    <source>
        <strain evidence="1">Vaf12</strain>
    </source>
</reference>
<name>A0A154IBZ0_RHILE</name>
<dbReference type="EMBL" id="LWBS01000461">
    <property type="protein sequence ID" value="OAP88174.1"/>
    <property type="molecule type" value="Genomic_DNA"/>
</dbReference>
<evidence type="ECO:0000313" key="1">
    <source>
        <dbReference type="EMBL" id="KZA97489.1"/>
    </source>
</evidence>
<dbReference type="AlphaFoldDB" id="A0A154IBZ0"/>
<accession>A0A154IBZ0</accession>